<reference evidence="10 11" key="1">
    <citation type="submission" date="2019-02" db="EMBL/GenBank/DDBJ databases">
        <title>Deep-cultivation of Planctomycetes and their phenomic and genomic characterization uncovers novel biology.</title>
        <authorList>
            <person name="Wiegand S."/>
            <person name="Jogler M."/>
            <person name="Boedeker C."/>
            <person name="Pinto D."/>
            <person name="Vollmers J."/>
            <person name="Rivas-Marin E."/>
            <person name="Kohn T."/>
            <person name="Peeters S.H."/>
            <person name="Heuer A."/>
            <person name="Rast P."/>
            <person name="Oberbeckmann S."/>
            <person name="Bunk B."/>
            <person name="Jeske O."/>
            <person name="Meyerdierks A."/>
            <person name="Storesund J.E."/>
            <person name="Kallscheuer N."/>
            <person name="Luecker S."/>
            <person name="Lage O.M."/>
            <person name="Pohl T."/>
            <person name="Merkel B.J."/>
            <person name="Hornburger P."/>
            <person name="Mueller R.-W."/>
            <person name="Bruemmer F."/>
            <person name="Labrenz M."/>
            <person name="Spormann A.M."/>
            <person name="Op Den Camp H."/>
            <person name="Overmann J."/>
            <person name="Amann R."/>
            <person name="Jetten M.S.M."/>
            <person name="Mascher T."/>
            <person name="Medema M.H."/>
            <person name="Devos D.P."/>
            <person name="Kaster A.-K."/>
            <person name="Ovreas L."/>
            <person name="Rohde M."/>
            <person name="Galperin M.Y."/>
            <person name="Jogler C."/>
        </authorList>
    </citation>
    <scope>NUCLEOTIDE SEQUENCE [LARGE SCALE GENOMIC DNA]</scope>
    <source>
        <strain evidence="10 11">Q31b</strain>
    </source>
</reference>
<name>A0A5C6EAQ8_9BACT</name>
<feature type="binding site" evidence="9">
    <location>
        <position position="50"/>
    </location>
    <ligand>
        <name>ATP</name>
        <dbReference type="ChEBI" id="CHEBI:30616"/>
    </ligand>
</feature>
<feature type="binding site" evidence="9">
    <location>
        <position position="50"/>
    </location>
    <ligand>
        <name>Mg(2+)</name>
        <dbReference type="ChEBI" id="CHEBI:18420"/>
    </ligand>
</feature>
<evidence type="ECO:0000256" key="5">
    <source>
        <dbReference type="ARBA" id="ARBA00022756"/>
    </source>
</evidence>
<evidence type="ECO:0000256" key="2">
    <source>
        <dbReference type="ARBA" id="ARBA00022598"/>
    </source>
</evidence>
<evidence type="ECO:0000256" key="3">
    <source>
        <dbReference type="ARBA" id="ARBA00022723"/>
    </source>
</evidence>
<keyword evidence="5 9" id="KW-0093">Biotin biosynthesis</keyword>
<evidence type="ECO:0000313" key="11">
    <source>
        <dbReference type="Proteomes" id="UP000315471"/>
    </source>
</evidence>
<dbReference type="PANTHER" id="PTHR43210:SF2">
    <property type="entry name" value="ATP-DEPENDENT DETHIOBIOTIN SYNTHETASE BIOD 2"/>
    <property type="match status" value="1"/>
</dbReference>
<comment type="cofactor">
    <cofactor evidence="9">
        <name>Mg(2+)</name>
        <dbReference type="ChEBI" id="CHEBI:18420"/>
    </cofactor>
</comment>
<dbReference type="UniPathway" id="UPA00078">
    <property type="reaction ID" value="UER00161"/>
</dbReference>
<dbReference type="GO" id="GO:0005829">
    <property type="term" value="C:cytosol"/>
    <property type="evidence" value="ECO:0007669"/>
    <property type="project" value="TreeGrafter"/>
</dbReference>
<keyword evidence="11" id="KW-1185">Reference proteome</keyword>
<proteinExistence type="inferred from homology"/>
<comment type="subunit">
    <text evidence="9">Homodimer.</text>
</comment>
<keyword evidence="2 9" id="KW-0436">Ligase</keyword>
<dbReference type="PIRSF" id="PIRSF006755">
    <property type="entry name" value="DTB_synth"/>
    <property type="match status" value="1"/>
</dbReference>
<keyword evidence="6 9" id="KW-0067">ATP-binding</keyword>
<comment type="subcellular location">
    <subcellularLocation>
        <location evidence="9">Cytoplasm</location>
    </subcellularLocation>
</comment>
<gene>
    <name evidence="10" type="primary">bioD1</name>
    <name evidence="9" type="synonym">bioD</name>
    <name evidence="10" type="ORF">Q31b_07810</name>
</gene>
<sequence>MIAGTDTDVGKTFVGCLVAESFRYSGSQVGVYKPVASDCHAEAGERIADDARKLWNAAGKPGVLADVCPQKFLAPLAPPNAARAEGKTVDAELLVSGVDPWKQGYDILIVEGAGGLFSPLADGFLNADLIKQLARSLGTIDVLIVAANRLGTIHQTLATCTAAKAIGITPIGIVLSDVSNSLDPSADENAAEISRYSDVPVLGRVPYGATRSDVATWADRL</sequence>
<feature type="active site" evidence="9">
    <location>
        <position position="33"/>
    </location>
</feature>
<dbReference type="GO" id="GO:0004141">
    <property type="term" value="F:dethiobiotin synthase activity"/>
    <property type="evidence" value="ECO:0007669"/>
    <property type="project" value="UniProtKB-UniRule"/>
</dbReference>
<dbReference type="EC" id="6.3.3.3" evidence="9"/>
<comment type="function">
    <text evidence="9">Catalyzes a mechanistically unusual reaction, the ATP-dependent insertion of CO2 between the N7 and N8 nitrogen atoms of 7,8-diaminopelargonic acid (DAPA, also called 7,8-diammoniononanoate) to form a ureido ring.</text>
</comment>
<dbReference type="GO" id="GO:0005524">
    <property type="term" value="F:ATP binding"/>
    <property type="evidence" value="ECO:0007669"/>
    <property type="project" value="UniProtKB-UniRule"/>
</dbReference>
<dbReference type="PANTHER" id="PTHR43210">
    <property type="entry name" value="DETHIOBIOTIN SYNTHETASE"/>
    <property type="match status" value="1"/>
</dbReference>
<dbReference type="AlphaFoldDB" id="A0A5C6EAQ8"/>
<evidence type="ECO:0000256" key="9">
    <source>
        <dbReference type="HAMAP-Rule" id="MF_00336"/>
    </source>
</evidence>
<evidence type="ECO:0000256" key="4">
    <source>
        <dbReference type="ARBA" id="ARBA00022741"/>
    </source>
</evidence>
<dbReference type="Proteomes" id="UP000315471">
    <property type="component" value="Unassembled WGS sequence"/>
</dbReference>
<comment type="pathway">
    <text evidence="9">Cofactor biosynthesis; biotin biosynthesis; biotin from 7,8-diaminononanoate: step 1/2.</text>
</comment>
<evidence type="ECO:0000256" key="6">
    <source>
        <dbReference type="ARBA" id="ARBA00022840"/>
    </source>
</evidence>
<dbReference type="EMBL" id="SJPY01000001">
    <property type="protein sequence ID" value="TWU45605.1"/>
    <property type="molecule type" value="Genomic_DNA"/>
</dbReference>
<evidence type="ECO:0000256" key="7">
    <source>
        <dbReference type="ARBA" id="ARBA00022842"/>
    </source>
</evidence>
<comment type="caution">
    <text evidence="10">The sequence shown here is derived from an EMBL/GenBank/DDBJ whole genome shotgun (WGS) entry which is preliminary data.</text>
</comment>
<feature type="binding site" evidence="9">
    <location>
        <position position="12"/>
    </location>
    <ligand>
        <name>Mg(2+)</name>
        <dbReference type="ChEBI" id="CHEBI:18420"/>
    </ligand>
</feature>
<comment type="similarity">
    <text evidence="9">Belongs to the dethiobiotin synthetase family.</text>
</comment>
<dbReference type="InterPro" id="IPR004472">
    <property type="entry name" value="DTB_synth_BioD"/>
</dbReference>
<comment type="catalytic activity">
    <reaction evidence="8">
        <text>(7R,8S)-8-amino-7-(carboxyamino)nonanoate + ATP = (4R,5S)-dethiobiotin + ADP + phosphate + H(+)</text>
        <dbReference type="Rhea" id="RHEA:63684"/>
        <dbReference type="ChEBI" id="CHEBI:15378"/>
        <dbReference type="ChEBI" id="CHEBI:30616"/>
        <dbReference type="ChEBI" id="CHEBI:43474"/>
        <dbReference type="ChEBI" id="CHEBI:149470"/>
        <dbReference type="ChEBI" id="CHEBI:149473"/>
        <dbReference type="ChEBI" id="CHEBI:456216"/>
    </reaction>
</comment>
<dbReference type="SUPFAM" id="SSF52540">
    <property type="entry name" value="P-loop containing nucleoside triphosphate hydrolases"/>
    <property type="match status" value="1"/>
</dbReference>
<feature type="binding site" evidence="9">
    <location>
        <position position="37"/>
    </location>
    <ligand>
        <name>substrate</name>
    </ligand>
</feature>
<evidence type="ECO:0000256" key="8">
    <source>
        <dbReference type="ARBA" id="ARBA00047386"/>
    </source>
</evidence>
<comment type="catalytic activity">
    <reaction evidence="9">
        <text>(7R,8S)-7,8-diammoniononanoate + CO2 + ATP = (4R,5S)-dethiobiotin + ADP + phosphate + 3 H(+)</text>
        <dbReference type="Rhea" id="RHEA:15805"/>
        <dbReference type="ChEBI" id="CHEBI:15378"/>
        <dbReference type="ChEBI" id="CHEBI:16526"/>
        <dbReference type="ChEBI" id="CHEBI:30616"/>
        <dbReference type="ChEBI" id="CHEBI:43474"/>
        <dbReference type="ChEBI" id="CHEBI:149469"/>
        <dbReference type="ChEBI" id="CHEBI:149473"/>
        <dbReference type="ChEBI" id="CHEBI:456216"/>
        <dbReference type="EC" id="6.3.3.3"/>
    </reaction>
</comment>
<dbReference type="Gene3D" id="3.40.50.300">
    <property type="entry name" value="P-loop containing nucleotide triphosphate hydrolases"/>
    <property type="match status" value="1"/>
</dbReference>
<dbReference type="GO" id="GO:0009102">
    <property type="term" value="P:biotin biosynthetic process"/>
    <property type="evidence" value="ECO:0007669"/>
    <property type="project" value="UniProtKB-UniRule"/>
</dbReference>
<dbReference type="GO" id="GO:0000287">
    <property type="term" value="F:magnesium ion binding"/>
    <property type="evidence" value="ECO:0007669"/>
    <property type="project" value="UniProtKB-UniRule"/>
</dbReference>
<keyword evidence="1 9" id="KW-0963">Cytoplasm</keyword>
<feature type="binding site" evidence="9">
    <location>
        <begin position="8"/>
        <end position="13"/>
    </location>
    <ligand>
        <name>ATP</name>
        <dbReference type="ChEBI" id="CHEBI:30616"/>
    </ligand>
</feature>
<dbReference type="CDD" id="cd03109">
    <property type="entry name" value="DTBS"/>
    <property type="match status" value="1"/>
</dbReference>
<evidence type="ECO:0000256" key="1">
    <source>
        <dbReference type="ARBA" id="ARBA00022490"/>
    </source>
</evidence>
<keyword evidence="7 9" id="KW-0460">Magnesium</keyword>
<dbReference type="HAMAP" id="MF_00336">
    <property type="entry name" value="BioD"/>
    <property type="match status" value="1"/>
</dbReference>
<dbReference type="NCBIfam" id="TIGR00347">
    <property type="entry name" value="bioD"/>
    <property type="match status" value="1"/>
</dbReference>
<feature type="binding site" evidence="9">
    <location>
        <position position="111"/>
    </location>
    <ligand>
        <name>Mg(2+)</name>
        <dbReference type="ChEBI" id="CHEBI:18420"/>
    </ligand>
</feature>
<feature type="binding site" evidence="9">
    <location>
        <begin position="206"/>
        <end position="208"/>
    </location>
    <ligand>
        <name>ATP</name>
        <dbReference type="ChEBI" id="CHEBI:30616"/>
    </ligand>
</feature>
<evidence type="ECO:0000313" key="10">
    <source>
        <dbReference type="EMBL" id="TWU45605.1"/>
    </source>
</evidence>
<comment type="caution">
    <text evidence="9">Lacks conserved residue(s) required for the propagation of feature annotation.</text>
</comment>
<accession>A0A5C6EAQ8</accession>
<feature type="binding site" evidence="9">
    <location>
        <begin position="176"/>
        <end position="177"/>
    </location>
    <ligand>
        <name>ATP</name>
        <dbReference type="ChEBI" id="CHEBI:30616"/>
    </ligand>
</feature>
<dbReference type="Pfam" id="PF13500">
    <property type="entry name" value="AAA_26"/>
    <property type="match status" value="1"/>
</dbReference>
<keyword evidence="4 9" id="KW-0547">Nucleotide-binding</keyword>
<organism evidence="10 11">
    <name type="scientific">Novipirellula aureliae</name>
    <dbReference type="NCBI Taxonomy" id="2527966"/>
    <lineage>
        <taxon>Bacteria</taxon>
        <taxon>Pseudomonadati</taxon>
        <taxon>Planctomycetota</taxon>
        <taxon>Planctomycetia</taxon>
        <taxon>Pirellulales</taxon>
        <taxon>Pirellulaceae</taxon>
        <taxon>Novipirellula</taxon>
    </lineage>
</organism>
<protein>
    <recommendedName>
        <fullName evidence="9">ATP-dependent dethiobiotin synthetase BioD</fullName>
        <ecNumber evidence="9">6.3.3.3</ecNumber>
    </recommendedName>
    <alternativeName>
        <fullName evidence="9">DTB synthetase</fullName>
        <shortName evidence="9">DTBS</shortName>
    </alternativeName>
    <alternativeName>
        <fullName evidence="9">Dethiobiotin synthase</fullName>
    </alternativeName>
</protein>
<keyword evidence="3 9" id="KW-0479">Metal-binding</keyword>
<dbReference type="InterPro" id="IPR027417">
    <property type="entry name" value="P-loop_NTPase"/>
</dbReference>
<feature type="binding site" evidence="9">
    <location>
        <begin position="111"/>
        <end position="114"/>
    </location>
    <ligand>
        <name>ATP</name>
        <dbReference type="ChEBI" id="CHEBI:30616"/>
    </ligand>
</feature>